<dbReference type="Proteomes" id="UP000241290">
    <property type="component" value="Genome"/>
</dbReference>
<dbReference type="Gene3D" id="2.60.120.560">
    <property type="entry name" value="Exo-inulinase, domain 1"/>
    <property type="match status" value="1"/>
</dbReference>
<evidence type="ECO:0000313" key="3">
    <source>
        <dbReference type="Proteomes" id="UP000241290"/>
    </source>
</evidence>
<dbReference type="Pfam" id="PF23918">
    <property type="entry name" value="DUF7257"/>
    <property type="match status" value="1"/>
</dbReference>
<dbReference type="KEGG" id="vg:64766287"/>
<name>A0A2P1JXB6_9CAUD</name>
<gene>
    <name evidence="2" type="primary">34</name>
    <name evidence="2" type="ORF">SEA_FINCH_34</name>
</gene>
<evidence type="ECO:0000259" key="1">
    <source>
        <dbReference type="Pfam" id="PF23918"/>
    </source>
</evidence>
<proteinExistence type="predicted"/>
<organism evidence="2 3">
    <name type="scientific">Rhodococcus phage Finch</name>
    <dbReference type="NCBI Taxonomy" id="2094144"/>
    <lineage>
        <taxon>Viruses</taxon>
        <taxon>Duplodnaviria</taxon>
        <taxon>Heunggongvirae</taxon>
        <taxon>Uroviricota</taxon>
        <taxon>Caudoviricetes</taxon>
        <taxon>Finchvirus</taxon>
        <taxon>Finchvirus finch</taxon>
    </lineage>
</organism>
<dbReference type="GeneID" id="64766287"/>
<dbReference type="EMBL" id="MG962366">
    <property type="protein sequence ID" value="AVO24975.1"/>
    <property type="molecule type" value="Genomic_DNA"/>
</dbReference>
<dbReference type="RefSeq" id="YP_010059056.1">
    <property type="nucleotide sequence ID" value="NC_054724.1"/>
</dbReference>
<protein>
    <recommendedName>
        <fullName evidence="1">DUF7257 domain-containing protein</fullName>
    </recommendedName>
</protein>
<accession>A0A2P1JXB6</accession>
<sequence length="207" mass="22541">MGMVLRSLKQPVTPVYLSANFDVAQNPLAAPWVNFGTGIYLPEAFGGAMRIVGSGTDGTNYGYALHSTPMATDRHLVRAKITTTNSTWPSWLILNSDASGNNTVFFNWTGSTISIQKKINGTDTSLTSASESQIVNKRAEIVCDSSGGIYTYTAYINDVQKLSFVDSSNTLGHGPDRRFVGLGGTRRRAVFTNSWSPNWDDWSAEDL</sequence>
<evidence type="ECO:0000313" key="2">
    <source>
        <dbReference type="EMBL" id="AVO24975.1"/>
    </source>
</evidence>
<feature type="domain" description="DUF7257" evidence="1">
    <location>
        <begin position="87"/>
        <end position="206"/>
    </location>
</feature>
<dbReference type="InterPro" id="IPR055681">
    <property type="entry name" value="DUF7257"/>
</dbReference>
<keyword evidence="3" id="KW-1185">Reference proteome</keyword>
<reference evidence="3" key="1">
    <citation type="submission" date="2018-02" db="EMBL/GenBank/DDBJ databases">
        <authorList>
            <person name="Cohen D.B."/>
            <person name="Kent A.D."/>
        </authorList>
    </citation>
    <scope>NUCLEOTIDE SEQUENCE [LARGE SCALE GENOMIC DNA]</scope>
</reference>